<dbReference type="InterPro" id="IPR005247">
    <property type="entry name" value="YbhB_YbcL/LppC-like"/>
</dbReference>
<dbReference type="InterPro" id="IPR036610">
    <property type="entry name" value="PEBP-like_sf"/>
</dbReference>
<organism evidence="3 4">
    <name type="scientific">Amycolatopsis albispora</name>
    <dbReference type="NCBI Taxonomy" id="1804986"/>
    <lineage>
        <taxon>Bacteria</taxon>
        <taxon>Bacillati</taxon>
        <taxon>Actinomycetota</taxon>
        <taxon>Actinomycetes</taxon>
        <taxon>Pseudonocardiales</taxon>
        <taxon>Pseudonocardiaceae</taxon>
        <taxon>Amycolatopsis</taxon>
    </lineage>
</organism>
<dbReference type="CDD" id="cd00865">
    <property type="entry name" value="PEBP_bact_arch"/>
    <property type="match status" value="1"/>
</dbReference>
<dbReference type="Gene3D" id="3.90.280.10">
    <property type="entry name" value="PEBP-like"/>
    <property type="match status" value="1"/>
</dbReference>
<dbReference type="RefSeq" id="WP_113695989.1">
    <property type="nucleotide sequence ID" value="NZ_CP015163.1"/>
</dbReference>
<dbReference type="OrthoDB" id="9797506at2"/>
<dbReference type="EMBL" id="CP015163">
    <property type="protein sequence ID" value="AXB46932.1"/>
    <property type="molecule type" value="Genomic_DNA"/>
</dbReference>
<feature type="region of interest" description="Disordered" evidence="2">
    <location>
        <begin position="1"/>
        <end position="45"/>
    </location>
</feature>
<dbReference type="InterPro" id="IPR019587">
    <property type="entry name" value="Polyketide_cyclase/dehydratase"/>
</dbReference>
<dbReference type="SUPFAM" id="SSF55961">
    <property type="entry name" value="Bet v1-like"/>
    <property type="match status" value="1"/>
</dbReference>
<dbReference type="Gene3D" id="3.30.530.20">
    <property type="match status" value="1"/>
</dbReference>
<name>A0A344LFV8_9PSEU</name>
<evidence type="ECO:0000256" key="1">
    <source>
        <dbReference type="ARBA" id="ARBA00007120"/>
    </source>
</evidence>
<evidence type="ECO:0000313" key="3">
    <source>
        <dbReference type="EMBL" id="AXB46932.1"/>
    </source>
</evidence>
<keyword evidence="4" id="KW-1185">Reference proteome</keyword>
<protein>
    <submittedName>
        <fullName evidence="3">Phospholipid-binding protein</fullName>
    </submittedName>
</protein>
<dbReference type="AlphaFoldDB" id="A0A344LFV8"/>
<accession>A0A344LFV8</accession>
<dbReference type="Pfam" id="PF10604">
    <property type="entry name" value="Polyketide_cyc2"/>
    <property type="match status" value="1"/>
</dbReference>
<sequence>MDPFERLPEVPSFTLTSTSVEDGQPLPDAQRAGKDISPQLSWSDAPPGTKSYAVTVYDPDAPTMSGFWHWAVVNLPATVTSLPEGVEELPEPAFQLPNDARVAGFAGAAPPAGHGPHRYFITVHALDVEDIGVPADSTPAMLSFSMSAHTLGRATLVATAETPGPERIEVTRLIPAPADAIFAVLTDPQGHVDIDASGMLLDAEGAPVERPGDRFLVHMDREALGDVPLGKYDVEVVITKLTPGEEIAWTIEGQFRPYVRHVYGYRLAPADGGTLVTSYYDWSAVSEQWRQRVSFPVVPESALKATLGILERTVRRRAA</sequence>
<evidence type="ECO:0000313" key="4">
    <source>
        <dbReference type="Proteomes" id="UP000250434"/>
    </source>
</evidence>
<dbReference type="InterPro" id="IPR023393">
    <property type="entry name" value="START-like_dom_sf"/>
</dbReference>
<dbReference type="SUPFAM" id="SSF49777">
    <property type="entry name" value="PEBP-like"/>
    <property type="match status" value="1"/>
</dbReference>
<proteinExistence type="inferred from homology"/>
<dbReference type="InterPro" id="IPR008914">
    <property type="entry name" value="PEBP"/>
</dbReference>
<dbReference type="NCBIfam" id="TIGR00481">
    <property type="entry name" value="YbhB/YbcL family Raf kinase inhibitor-like protein"/>
    <property type="match status" value="1"/>
</dbReference>
<dbReference type="PANTHER" id="PTHR30289:SF1">
    <property type="entry name" value="PEBP (PHOSPHATIDYLETHANOLAMINE-BINDING PROTEIN) FAMILY PROTEIN"/>
    <property type="match status" value="1"/>
</dbReference>
<gene>
    <name evidence="3" type="ORF">A4R43_34505</name>
</gene>
<evidence type="ECO:0000256" key="2">
    <source>
        <dbReference type="SAM" id="MobiDB-lite"/>
    </source>
</evidence>
<dbReference type="Proteomes" id="UP000250434">
    <property type="component" value="Chromosome"/>
</dbReference>
<dbReference type="Pfam" id="PF01161">
    <property type="entry name" value="PBP"/>
    <property type="match status" value="1"/>
</dbReference>
<dbReference type="KEGG" id="aab:A4R43_34505"/>
<dbReference type="PANTHER" id="PTHR30289">
    <property type="entry name" value="UNCHARACTERIZED PROTEIN YBCL-RELATED"/>
    <property type="match status" value="1"/>
</dbReference>
<comment type="similarity">
    <text evidence="1">Belongs to the UPF0098 family.</text>
</comment>
<reference evidence="3 4" key="1">
    <citation type="submission" date="2016-04" db="EMBL/GenBank/DDBJ databases">
        <title>Complete genome sequence and analysis of deep-sea sediment isolate, Amycolatopsis sp. WP1.</title>
        <authorList>
            <person name="Wang H."/>
            <person name="Chen S."/>
            <person name="Wu Q."/>
        </authorList>
    </citation>
    <scope>NUCLEOTIDE SEQUENCE [LARGE SCALE GENOMIC DNA]</scope>
    <source>
        <strain evidence="3 4">WP1</strain>
    </source>
</reference>